<dbReference type="AlphaFoldDB" id="A0A917AP19"/>
<dbReference type="Proteomes" id="UP000605259">
    <property type="component" value="Unassembled WGS sequence"/>
</dbReference>
<dbReference type="PANTHER" id="PTHR30590:SF3">
    <property type="entry name" value="HYPOTHETICAL MEMBRANE SPANNING PROTEIN"/>
    <property type="match status" value="1"/>
</dbReference>
<feature type="transmembrane region" description="Helical" evidence="1">
    <location>
        <begin position="155"/>
        <end position="173"/>
    </location>
</feature>
<feature type="transmembrane region" description="Helical" evidence="1">
    <location>
        <begin position="12"/>
        <end position="34"/>
    </location>
</feature>
<protein>
    <submittedName>
        <fullName evidence="3">Membrane protein</fullName>
    </submittedName>
</protein>
<keyword evidence="1" id="KW-0812">Transmembrane</keyword>
<feature type="transmembrane region" description="Helical" evidence="1">
    <location>
        <begin position="222"/>
        <end position="241"/>
    </location>
</feature>
<evidence type="ECO:0000313" key="4">
    <source>
        <dbReference type="Proteomes" id="UP000605259"/>
    </source>
</evidence>
<evidence type="ECO:0000259" key="2">
    <source>
        <dbReference type="Pfam" id="PF04235"/>
    </source>
</evidence>
<proteinExistence type="predicted"/>
<feature type="domain" description="DUF418" evidence="2">
    <location>
        <begin position="182"/>
        <end position="324"/>
    </location>
</feature>
<dbReference type="RefSeq" id="WP_188387410.1">
    <property type="nucleotide sequence ID" value="NZ_BMFK01000001.1"/>
</dbReference>
<reference evidence="3" key="2">
    <citation type="submission" date="2020-09" db="EMBL/GenBank/DDBJ databases">
        <authorList>
            <person name="Sun Q."/>
            <person name="Zhou Y."/>
        </authorList>
    </citation>
    <scope>NUCLEOTIDE SEQUENCE</scope>
    <source>
        <strain evidence="3">CGMCC 1.12698</strain>
    </source>
</reference>
<feature type="transmembrane region" description="Helical" evidence="1">
    <location>
        <begin position="46"/>
        <end position="72"/>
    </location>
</feature>
<comment type="caution">
    <text evidence="3">The sequence shown here is derived from an EMBL/GenBank/DDBJ whole genome shotgun (WGS) entry which is preliminary data.</text>
</comment>
<keyword evidence="4" id="KW-1185">Reference proteome</keyword>
<feature type="transmembrane region" description="Helical" evidence="1">
    <location>
        <begin position="188"/>
        <end position="210"/>
    </location>
</feature>
<dbReference type="InterPro" id="IPR007349">
    <property type="entry name" value="DUF418"/>
</dbReference>
<sequence length="333" mass="38765">MQVNRKRIPSLDMIRGVALIGILVSHSILFHAATIDIASIDSYMRLFIVLFIDTKFVAIFSFLFGYGSFLFIMNARRNNTDDKKLYRKRLAILFPIGFVMYAINPHIAPILMLYVVIGYILTFVFDKTIGTIGVVIIMLFMLDMIVILFMEKSFFIHYCLVVFTMMLLGYYVARLDVVSKVEIYRKKLLIIASCSVIVTICGLGLALMYYQKGTLIRYENNFVEFTTLYMSMLYIMALFFWFRRRYVNILATYGRLSLTNYIIQSILIILIARIMPAFTQPMATIITILLVLSITVIQMIFSIVWLKYYISGPVEWIWNWYTYTSTSAKKRLS</sequence>
<feature type="transmembrane region" description="Helical" evidence="1">
    <location>
        <begin position="285"/>
        <end position="310"/>
    </location>
</feature>
<name>A0A917AP19_9BACI</name>
<dbReference type="EMBL" id="BMFK01000001">
    <property type="protein sequence ID" value="GGE62640.1"/>
    <property type="molecule type" value="Genomic_DNA"/>
</dbReference>
<feature type="transmembrane region" description="Helical" evidence="1">
    <location>
        <begin position="92"/>
        <end position="117"/>
    </location>
</feature>
<dbReference type="PANTHER" id="PTHR30590">
    <property type="entry name" value="INNER MEMBRANE PROTEIN"/>
    <property type="match status" value="1"/>
</dbReference>
<organism evidence="3 4">
    <name type="scientific">Priestia taiwanensis</name>
    <dbReference type="NCBI Taxonomy" id="1347902"/>
    <lineage>
        <taxon>Bacteria</taxon>
        <taxon>Bacillati</taxon>
        <taxon>Bacillota</taxon>
        <taxon>Bacilli</taxon>
        <taxon>Bacillales</taxon>
        <taxon>Bacillaceae</taxon>
        <taxon>Priestia</taxon>
    </lineage>
</organism>
<keyword evidence="1" id="KW-0472">Membrane</keyword>
<evidence type="ECO:0000256" key="1">
    <source>
        <dbReference type="SAM" id="Phobius"/>
    </source>
</evidence>
<evidence type="ECO:0000313" key="3">
    <source>
        <dbReference type="EMBL" id="GGE62640.1"/>
    </source>
</evidence>
<dbReference type="InterPro" id="IPR052529">
    <property type="entry name" value="Bact_Transport_Assoc"/>
</dbReference>
<accession>A0A917AP19</accession>
<keyword evidence="1" id="KW-1133">Transmembrane helix</keyword>
<feature type="transmembrane region" description="Helical" evidence="1">
    <location>
        <begin position="129"/>
        <end position="148"/>
    </location>
</feature>
<dbReference type="Pfam" id="PF04235">
    <property type="entry name" value="DUF418"/>
    <property type="match status" value="1"/>
</dbReference>
<gene>
    <name evidence="3" type="ORF">GCM10007140_11140</name>
</gene>
<reference evidence="3" key="1">
    <citation type="journal article" date="2014" name="Int. J. Syst. Evol. Microbiol.">
        <title>Complete genome sequence of Corynebacterium casei LMG S-19264T (=DSM 44701T), isolated from a smear-ripened cheese.</title>
        <authorList>
            <consortium name="US DOE Joint Genome Institute (JGI-PGF)"/>
            <person name="Walter F."/>
            <person name="Albersmeier A."/>
            <person name="Kalinowski J."/>
            <person name="Ruckert C."/>
        </authorList>
    </citation>
    <scope>NUCLEOTIDE SEQUENCE</scope>
    <source>
        <strain evidence="3">CGMCC 1.12698</strain>
    </source>
</reference>
<feature type="transmembrane region" description="Helical" evidence="1">
    <location>
        <begin position="261"/>
        <end position="278"/>
    </location>
</feature>